<evidence type="ECO:0000313" key="2">
    <source>
        <dbReference type="RefSeq" id="XP_027083472.2"/>
    </source>
</evidence>
<evidence type="ECO:0000313" key="1">
    <source>
        <dbReference type="Proteomes" id="UP001652660"/>
    </source>
</evidence>
<organism evidence="1 2">
    <name type="scientific">Coffea arabica</name>
    <name type="common">Arabian coffee</name>
    <dbReference type="NCBI Taxonomy" id="13443"/>
    <lineage>
        <taxon>Eukaryota</taxon>
        <taxon>Viridiplantae</taxon>
        <taxon>Streptophyta</taxon>
        <taxon>Embryophyta</taxon>
        <taxon>Tracheophyta</taxon>
        <taxon>Spermatophyta</taxon>
        <taxon>Magnoliopsida</taxon>
        <taxon>eudicotyledons</taxon>
        <taxon>Gunneridae</taxon>
        <taxon>Pentapetalae</taxon>
        <taxon>asterids</taxon>
        <taxon>lamiids</taxon>
        <taxon>Gentianales</taxon>
        <taxon>Rubiaceae</taxon>
        <taxon>Ixoroideae</taxon>
        <taxon>Gardenieae complex</taxon>
        <taxon>Bertiereae - Coffeeae clade</taxon>
        <taxon>Coffeeae</taxon>
        <taxon>Coffea</taxon>
    </lineage>
</organism>
<reference evidence="1" key="1">
    <citation type="journal article" date="2025" name="Foods">
        <title>Unveiling the Microbial Signatures of Arabica Coffee Cherries: Insights into Ripeness Specific Diversity, Functional Traits, and Implications for Quality and Safety.</title>
        <authorList>
            <consortium name="RefSeq"/>
            <person name="Tenea G.N."/>
            <person name="Cifuentes V."/>
            <person name="Reyes P."/>
            <person name="Cevallos-Vallejos M."/>
        </authorList>
    </citation>
    <scope>NUCLEOTIDE SEQUENCE [LARGE SCALE GENOMIC DNA]</scope>
</reference>
<dbReference type="RefSeq" id="XP_027083472.2">
    <property type="nucleotide sequence ID" value="XM_027227671.2"/>
</dbReference>
<accession>A0A6P6U089</accession>
<dbReference type="PANTHER" id="PTHR33116">
    <property type="entry name" value="REVERSE TRANSCRIPTASE ZINC-BINDING DOMAIN-CONTAINING PROTEIN-RELATED-RELATED"/>
    <property type="match status" value="1"/>
</dbReference>
<proteinExistence type="predicted"/>
<keyword evidence="1" id="KW-1185">Reference proteome</keyword>
<evidence type="ECO:0008006" key="3">
    <source>
        <dbReference type="Google" id="ProtNLM"/>
    </source>
</evidence>
<dbReference type="GeneID" id="113705760"/>
<protein>
    <recommendedName>
        <fullName evidence="3">Reverse transcriptase</fullName>
    </recommendedName>
</protein>
<reference evidence="2" key="2">
    <citation type="submission" date="2025-08" db="UniProtKB">
        <authorList>
            <consortium name="RefSeq"/>
        </authorList>
    </citation>
    <scope>IDENTIFICATION</scope>
    <source>
        <tissue evidence="2">Leaves</tissue>
    </source>
</reference>
<dbReference type="AlphaFoldDB" id="A0A6P6U089"/>
<dbReference type="PANTHER" id="PTHR33116:SF86">
    <property type="entry name" value="REVERSE TRANSCRIPTASE DOMAIN-CONTAINING PROTEIN"/>
    <property type="match status" value="1"/>
</dbReference>
<dbReference type="Proteomes" id="UP001652660">
    <property type="component" value="Chromosome 8c"/>
</dbReference>
<sequence length="206" mass="23055">MERKEVISGLPEGLDKGSPSPCLFLLVSEALSNIFKNAMHDHIIFGLKIAPSSPNIAHLFLQMIPSFSVKLQRKKVSAIMQILTSYGEASGQVINIDKCSIFHSKNTSEGCRNEILSTLGAMNQVKQSKYLSLPMVIGRTNRQVFNYIREKVSNKLRGWKEKLLSNAGKEVLLKSVVLAMPTYAMAYCKLPKTLCKNICKEMANFW</sequence>
<name>A0A6P6U089_COFAR</name>
<gene>
    <name evidence="2" type="primary">LOC113705760</name>
</gene>